<dbReference type="EMBL" id="KB638833">
    <property type="protein sequence ID" value="EMS11115.1"/>
    <property type="molecule type" value="Genomic_DNA"/>
</dbReference>
<dbReference type="AlphaFoldDB" id="M7W096"/>
<feature type="non-terminal residue" evidence="1">
    <location>
        <position position="1"/>
    </location>
</feature>
<organism evidence="1 2">
    <name type="scientific">Entamoeba histolytica HM-3:IMSS</name>
    <dbReference type="NCBI Taxonomy" id="885315"/>
    <lineage>
        <taxon>Eukaryota</taxon>
        <taxon>Amoebozoa</taxon>
        <taxon>Evosea</taxon>
        <taxon>Archamoebae</taxon>
        <taxon>Mastigamoebida</taxon>
        <taxon>Entamoebidae</taxon>
        <taxon>Entamoeba</taxon>
    </lineage>
</organism>
<accession>M7W096</accession>
<sequence length="157" mass="18094">IWSYKVSMFGTRCGHVKERSEEETVIEERALKLADVHSFLTDLKRLYELCNIFCNGNELSLGNHPLSCVKPIIEGHINTIEELGEDSSSEFQLQEPLPAIINPEATLRLPEDDFIPEPEKRLRVPSIEDDEELASRWPQYGDEILINSFLVYLLFLF</sequence>
<gene>
    <name evidence="1" type="ORF">KM1_332820</name>
</gene>
<evidence type="ECO:0000313" key="1">
    <source>
        <dbReference type="EMBL" id="EMS11115.1"/>
    </source>
</evidence>
<protein>
    <submittedName>
        <fullName evidence="1">Uncharacterized protein</fullName>
    </submittedName>
</protein>
<dbReference type="VEuPathDB" id="AmoebaDB:KM1_332820"/>
<dbReference type="Proteomes" id="UP000030780">
    <property type="component" value="Unassembled WGS sequence"/>
</dbReference>
<reference evidence="1 2" key="1">
    <citation type="submission" date="2013-01" db="EMBL/GenBank/DDBJ databases">
        <authorList>
            <person name="Inman J."/>
            <person name="Zafar N."/>
            <person name="Lorenzi H."/>
            <person name="Caler E."/>
        </authorList>
    </citation>
    <scope>NUCLEOTIDE SEQUENCE [LARGE SCALE GENOMIC DNA]</scope>
    <source>
        <strain evidence="1 2">HM-3:IMSS</strain>
    </source>
</reference>
<evidence type="ECO:0000313" key="2">
    <source>
        <dbReference type="Proteomes" id="UP000030780"/>
    </source>
</evidence>
<proteinExistence type="predicted"/>
<name>M7W096_ENTHI</name>